<comment type="caution">
    <text evidence="1">The sequence shown here is derived from an EMBL/GenBank/DDBJ whole genome shotgun (WGS) entry which is preliminary data.</text>
</comment>
<dbReference type="RefSeq" id="WP_128208246.1">
    <property type="nucleotide sequence ID" value="NZ_JBHRSO010000039.1"/>
</dbReference>
<organism evidence="1 2">
    <name type="scientific">Paenirhodobacter populi</name>
    <dbReference type="NCBI Taxonomy" id="2306993"/>
    <lineage>
        <taxon>Bacteria</taxon>
        <taxon>Pseudomonadati</taxon>
        <taxon>Pseudomonadota</taxon>
        <taxon>Alphaproteobacteria</taxon>
        <taxon>Rhodobacterales</taxon>
        <taxon>Rhodobacter group</taxon>
        <taxon>Paenirhodobacter</taxon>
    </lineage>
</organism>
<sequence>MTLSRVKLEAFEADVEREERISLDAVELEAAQLAAYEKGYAAGWDDCGASKLTEEASLRAEIQKGLQDLIKDHGKLRQEFVDATESLLKVMLEKMMPKIRSVSIEEFIIQNLDDVLAESENSICLTVHPDIIEVVKSIVSGNTDHVRILGDTSYDTGQVEISFGGGGISADLEKIFYDFPIVTKMDELQIGQDHG</sequence>
<evidence type="ECO:0008006" key="3">
    <source>
        <dbReference type="Google" id="ProtNLM"/>
    </source>
</evidence>
<accession>A0A443JQ53</accession>
<reference evidence="1 2" key="1">
    <citation type="submission" date="2019-01" db="EMBL/GenBank/DDBJ databases">
        <title>Sinorhodobacter populi sp. nov. isolated from the symptomatic bark tissue of Populus euramericana canker.</title>
        <authorList>
            <person name="Xu G."/>
        </authorList>
    </citation>
    <scope>NUCLEOTIDE SEQUENCE [LARGE SCALE GENOMIC DNA]</scope>
    <source>
        <strain evidence="1 2">SK2B-1</strain>
    </source>
</reference>
<evidence type="ECO:0000313" key="1">
    <source>
        <dbReference type="EMBL" id="RWR22632.1"/>
    </source>
</evidence>
<name>A0A443JQ53_9RHOB</name>
<dbReference type="EMBL" id="SAUZ01000005">
    <property type="protein sequence ID" value="RWR22632.1"/>
    <property type="molecule type" value="Genomic_DNA"/>
</dbReference>
<dbReference type="AlphaFoldDB" id="A0A443JQ53"/>
<reference evidence="1 2" key="2">
    <citation type="submission" date="2019-01" db="EMBL/GenBank/DDBJ databases">
        <authorList>
            <person name="Li Y."/>
        </authorList>
    </citation>
    <scope>NUCLEOTIDE SEQUENCE [LARGE SCALE GENOMIC DNA]</scope>
    <source>
        <strain evidence="1 2">SK2B-1</strain>
    </source>
</reference>
<gene>
    <name evidence="1" type="ORF">D2T30_06750</name>
</gene>
<evidence type="ECO:0000313" key="2">
    <source>
        <dbReference type="Proteomes" id="UP000284476"/>
    </source>
</evidence>
<proteinExistence type="predicted"/>
<protein>
    <recommendedName>
        <fullName evidence="3">Flagellar assembly protein FliH/Type III secretion system HrpE domain-containing protein</fullName>
    </recommendedName>
</protein>
<dbReference type="Proteomes" id="UP000284476">
    <property type="component" value="Unassembled WGS sequence"/>
</dbReference>